<accession>A0A892ZK83</accession>
<keyword evidence="2" id="KW-1185">Reference proteome</keyword>
<keyword evidence="1" id="KW-0808">Transferase</keyword>
<dbReference type="KEGG" id="ptes:JQU52_05685"/>
<gene>
    <name evidence="1" type="ORF">JQU52_05685</name>
</gene>
<reference evidence="1" key="1">
    <citation type="submission" date="2021-02" db="EMBL/GenBank/DDBJ databases">
        <title>Neisseriaceae sp. 26B isolated from the cloaca of a Common Toad-headed Turtle (Mesoclemmys nasuta).</title>
        <authorList>
            <person name="Spergser J."/>
            <person name="Busse H.-J."/>
        </authorList>
    </citation>
    <scope>NUCLEOTIDE SEQUENCE</scope>
    <source>
        <strain evidence="1">26B</strain>
    </source>
</reference>
<evidence type="ECO:0000313" key="1">
    <source>
        <dbReference type="EMBL" id="QRQ82870.1"/>
    </source>
</evidence>
<sequence>MGLDMYGYTMRADFVGERQTDVKLTTAAEKEQAAQRDIAYWRKFNHLHGWMAGLYEEKGGQEDCFNCCNVRLNEEDLDRLTLALDEDRLAHTPGFFFGDDEINEQDVADTRAFIAAAREAIRHGEAVFYDSWW</sequence>
<evidence type="ECO:0000313" key="2">
    <source>
        <dbReference type="Proteomes" id="UP000653156"/>
    </source>
</evidence>
<dbReference type="RefSeq" id="WP_230340164.1">
    <property type="nucleotide sequence ID" value="NZ_CP069798.1"/>
</dbReference>
<name>A0A892ZK83_9NEIS</name>
<dbReference type="Proteomes" id="UP000653156">
    <property type="component" value="Chromosome"/>
</dbReference>
<dbReference type="AlphaFoldDB" id="A0A892ZK83"/>
<dbReference type="GO" id="GO:0016301">
    <property type="term" value="F:kinase activity"/>
    <property type="evidence" value="ECO:0007669"/>
    <property type="project" value="UniProtKB-KW"/>
</dbReference>
<keyword evidence="1" id="KW-0418">Kinase</keyword>
<protein>
    <submittedName>
        <fullName evidence="1">Phosphoglycerate kinase</fullName>
    </submittedName>
</protein>
<proteinExistence type="predicted"/>
<dbReference type="EMBL" id="CP069798">
    <property type="protein sequence ID" value="QRQ82870.1"/>
    <property type="molecule type" value="Genomic_DNA"/>
</dbReference>
<organism evidence="1 2">
    <name type="scientific">Paralysiella testudinis</name>
    <dbReference type="NCBI Taxonomy" id="2809020"/>
    <lineage>
        <taxon>Bacteria</taxon>
        <taxon>Pseudomonadati</taxon>
        <taxon>Pseudomonadota</taxon>
        <taxon>Betaproteobacteria</taxon>
        <taxon>Neisseriales</taxon>
        <taxon>Neisseriaceae</taxon>
        <taxon>Paralysiella</taxon>
    </lineage>
</organism>